<dbReference type="InterPro" id="IPR051970">
    <property type="entry name" value="TEL2_Regulation"/>
</dbReference>
<proteinExistence type="predicted"/>
<gene>
    <name evidence="1" type="primary">Acey_s0272.g958</name>
    <name evidence="1" type="ORF">Y032_0272g958</name>
</gene>
<dbReference type="GO" id="GO:0051083">
    <property type="term" value="P:'de novo' cotranslational protein folding"/>
    <property type="evidence" value="ECO:0007669"/>
    <property type="project" value="TreeGrafter"/>
</dbReference>
<dbReference type="EMBL" id="JARK01001608">
    <property type="protein sequence ID" value="EYB86892.1"/>
    <property type="molecule type" value="Genomic_DNA"/>
</dbReference>
<organism evidence="1 2">
    <name type="scientific">Ancylostoma ceylanicum</name>
    <dbReference type="NCBI Taxonomy" id="53326"/>
    <lineage>
        <taxon>Eukaryota</taxon>
        <taxon>Metazoa</taxon>
        <taxon>Ecdysozoa</taxon>
        <taxon>Nematoda</taxon>
        <taxon>Chromadorea</taxon>
        <taxon>Rhabditida</taxon>
        <taxon>Rhabditina</taxon>
        <taxon>Rhabditomorpha</taxon>
        <taxon>Strongyloidea</taxon>
        <taxon>Ancylostomatidae</taxon>
        <taxon>Ancylostomatinae</taxon>
        <taxon>Ancylostoma</taxon>
    </lineage>
</organism>
<comment type="caution">
    <text evidence="1">The sequence shown here is derived from an EMBL/GenBank/DDBJ whole genome shotgun (WGS) entry which is preliminary data.</text>
</comment>
<dbReference type="PANTHER" id="PTHR15830">
    <property type="entry name" value="TELOMERE LENGTH REGULATION PROTEIN TEL2 FAMILY MEMBER"/>
    <property type="match status" value="1"/>
</dbReference>
<name>A0A016S965_9BILA</name>
<sequence length="217" mass="24147">MDARIRSHTRHFTTESKPKFTFSNRLASVATLFFYPLLKINTEEHLELKGRDPPFSARLLFCVSDILQKAANAPTVVSMANSLAEVVTPLRFHPDAFIRSSVLFAYFSIACAVPDSVFVEFFGSAVRGWIEWTLACADDVDAAEQQRNMDRSVASVFVEFFGSVVRGWIEWALGCADDVDAAEQQRNMAKSVASVLLQKVEGTAAIEESSSMPRLIR</sequence>
<dbReference type="GO" id="GO:0051879">
    <property type="term" value="F:Hsp90 protein binding"/>
    <property type="evidence" value="ECO:0007669"/>
    <property type="project" value="TreeGrafter"/>
</dbReference>
<evidence type="ECO:0000313" key="1">
    <source>
        <dbReference type="EMBL" id="EYB86892.1"/>
    </source>
</evidence>
<keyword evidence="2" id="KW-1185">Reference proteome</keyword>
<dbReference type="GO" id="GO:0042162">
    <property type="term" value="F:telomeric DNA binding"/>
    <property type="evidence" value="ECO:0007669"/>
    <property type="project" value="TreeGrafter"/>
</dbReference>
<dbReference type="GO" id="GO:0005829">
    <property type="term" value="C:cytosol"/>
    <property type="evidence" value="ECO:0007669"/>
    <property type="project" value="TreeGrafter"/>
</dbReference>
<reference evidence="2" key="1">
    <citation type="journal article" date="2015" name="Nat. Genet.">
        <title>The genome and transcriptome of the zoonotic hookworm Ancylostoma ceylanicum identify infection-specific gene families.</title>
        <authorList>
            <person name="Schwarz E.M."/>
            <person name="Hu Y."/>
            <person name="Antoshechkin I."/>
            <person name="Miller M.M."/>
            <person name="Sternberg P.W."/>
            <person name="Aroian R.V."/>
        </authorList>
    </citation>
    <scope>NUCLEOTIDE SEQUENCE</scope>
    <source>
        <strain evidence="2">HY135</strain>
    </source>
</reference>
<dbReference type="OrthoDB" id="10258062at2759"/>
<protein>
    <submittedName>
        <fullName evidence="1">Uncharacterized protein</fullName>
    </submittedName>
</protein>
<dbReference type="AlphaFoldDB" id="A0A016S965"/>
<dbReference type="STRING" id="53326.A0A016S965"/>
<dbReference type="PANTHER" id="PTHR15830:SF10">
    <property type="entry name" value="TELOMERE LENGTH REGULATION PROTEIN TEL2 HOMOLOG"/>
    <property type="match status" value="1"/>
</dbReference>
<accession>A0A016S965</accession>
<dbReference type="Proteomes" id="UP000024635">
    <property type="component" value="Unassembled WGS sequence"/>
</dbReference>
<evidence type="ECO:0000313" key="2">
    <source>
        <dbReference type="Proteomes" id="UP000024635"/>
    </source>
</evidence>